<reference evidence="2 3" key="1">
    <citation type="submission" date="2017-10" db="EMBL/GenBank/DDBJ databases">
        <title>Resolving the taxonomy of Roseburia spp., Eubacterium rectale and Agathobacter spp. through phylogenomic analysis.</title>
        <authorList>
            <person name="Sheridan P.O."/>
            <person name="Walker A.W."/>
            <person name="Duncan S.H."/>
            <person name="Scott K.P."/>
            <person name="Toole P.W.O."/>
            <person name="Luis P."/>
            <person name="Flint H.J."/>
        </authorList>
    </citation>
    <scope>NUCLEOTIDE SEQUENCE [LARGE SCALE GENOMIC DNA]</scope>
    <source>
        <strain evidence="2 3">JK626</strain>
    </source>
</reference>
<organism evidence="2 3">
    <name type="scientific">Pseudobutyrivibrio ruminis</name>
    <dbReference type="NCBI Taxonomy" id="46206"/>
    <lineage>
        <taxon>Bacteria</taxon>
        <taxon>Bacillati</taxon>
        <taxon>Bacillota</taxon>
        <taxon>Clostridia</taxon>
        <taxon>Lachnospirales</taxon>
        <taxon>Lachnospiraceae</taxon>
        <taxon>Pseudobutyrivibrio</taxon>
    </lineage>
</organism>
<dbReference type="SUPFAM" id="SSF69304">
    <property type="entry name" value="Tricorn protease N-terminal domain"/>
    <property type="match status" value="2"/>
</dbReference>
<gene>
    <name evidence="2" type="ORF">CSX01_06160</name>
</gene>
<dbReference type="RefSeq" id="WP_099391787.1">
    <property type="nucleotide sequence ID" value="NZ_PDYF01000011.1"/>
</dbReference>
<feature type="domain" description="Prolow-density lipoprotein receptor-related protein 1-like beta-propeller" evidence="1">
    <location>
        <begin position="40"/>
        <end position="310"/>
    </location>
</feature>
<accession>A0A2G3DV26</accession>
<sequence length="337" mass="37458">MKVLRGVIVILVVLGIAGGLAYYKYINTVTRFNEPGTNGNTVGNLYGNGLFCEYDGVVYFANPNDGSRLYKMNPDESDIDIVNGDSVYFLNSDEHYVYYSRNKSNSSYGGFDVNANSLCRMAKRNGKIILLDVDDCNACALAGNRIVYYHYDAEEATTLYIVGIDGKDKQQLSDSSIDPRCMVGEKLYYAGVKNDHNLHAMNLDTKDSSFISDKNLWMPMIIGDTLYYMNLDDKERVYSAPLSGGDGTMVTQYGTSGYNISGNYLYYQSIKGNPDGLYRVDLTSGAEVLLAEGQYNNINITSEYVYFADFFSGTTFHVKNGGTQVGIFDPPIIELKE</sequence>
<dbReference type="AlphaFoldDB" id="A0A2G3DV26"/>
<comment type="caution">
    <text evidence="2">The sequence shown here is derived from an EMBL/GenBank/DDBJ whole genome shotgun (WGS) entry which is preliminary data.</text>
</comment>
<name>A0A2G3DV26_9FIRM</name>
<evidence type="ECO:0000313" key="2">
    <source>
        <dbReference type="EMBL" id="PHU34917.1"/>
    </source>
</evidence>
<reference evidence="2 3" key="2">
    <citation type="submission" date="2017-10" db="EMBL/GenBank/DDBJ databases">
        <authorList>
            <person name="Banno H."/>
            <person name="Chua N.-H."/>
        </authorList>
    </citation>
    <scope>NUCLEOTIDE SEQUENCE [LARGE SCALE GENOMIC DNA]</scope>
    <source>
        <strain evidence="2 3">JK626</strain>
    </source>
</reference>
<dbReference type="InterPro" id="IPR011042">
    <property type="entry name" value="6-blade_b-propeller_TolB-like"/>
</dbReference>
<protein>
    <recommendedName>
        <fullName evidence="1">Prolow-density lipoprotein receptor-related protein 1-like beta-propeller domain-containing protein</fullName>
    </recommendedName>
</protein>
<dbReference type="EMBL" id="PDYF01000011">
    <property type="protein sequence ID" value="PHU34917.1"/>
    <property type="molecule type" value="Genomic_DNA"/>
</dbReference>
<evidence type="ECO:0000313" key="3">
    <source>
        <dbReference type="Proteomes" id="UP000225889"/>
    </source>
</evidence>
<dbReference type="InterPro" id="IPR032485">
    <property type="entry name" value="LRP1-like_beta_prop"/>
</dbReference>
<dbReference type="Pfam" id="PF16472">
    <property type="entry name" value="DUF5050"/>
    <property type="match status" value="1"/>
</dbReference>
<evidence type="ECO:0000259" key="1">
    <source>
        <dbReference type="Pfam" id="PF16472"/>
    </source>
</evidence>
<dbReference type="Gene3D" id="2.120.10.30">
    <property type="entry name" value="TolB, C-terminal domain"/>
    <property type="match status" value="1"/>
</dbReference>
<proteinExistence type="predicted"/>
<dbReference type="Proteomes" id="UP000225889">
    <property type="component" value="Unassembled WGS sequence"/>
</dbReference>